<dbReference type="EMBL" id="CP064782">
    <property type="protein sequence ID" value="QWT48952.1"/>
    <property type="molecule type" value="Genomic_DNA"/>
</dbReference>
<evidence type="ECO:0000313" key="2">
    <source>
        <dbReference type="Proteomes" id="UP000683428"/>
    </source>
</evidence>
<dbReference type="Proteomes" id="UP000683428">
    <property type="component" value="Chromosome"/>
</dbReference>
<gene>
    <name evidence="1" type="ORF">Azoinq_14195</name>
</gene>
<reference evidence="1" key="1">
    <citation type="submission" date="2020-11" db="EMBL/GenBank/DDBJ databases">
        <title>Azospira inquinata sp. nov.</title>
        <authorList>
            <person name="Moe W.M."/>
            <person name="Mikes M.C."/>
        </authorList>
    </citation>
    <scope>NUCLEOTIDE SEQUENCE</scope>
    <source>
        <strain evidence="1">Azo-3</strain>
    </source>
</reference>
<dbReference type="Pfam" id="PF02641">
    <property type="entry name" value="DUF190"/>
    <property type="match status" value="1"/>
</dbReference>
<organism evidence="1 2">
    <name type="scientific">Azospira inquinata</name>
    <dbReference type="NCBI Taxonomy" id="2785627"/>
    <lineage>
        <taxon>Bacteria</taxon>
        <taxon>Pseudomonadati</taxon>
        <taxon>Pseudomonadota</taxon>
        <taxon>Betaproteobacteria</taxon>
        <taxon>Rhodocyclales</taxon>
        <taxon>Rhodocyclaceae</taxon>
        <taxon>Azospira</taxon>
    </lineage>
</organism>
<protein>
    <submittedName>
        <fullName evidence="1">DUF190 domain-containing protein</fullName>
    </submittedName>
</protein>
<dbReference type="AlphaFoldDB" id="A0A975SM99"/>
<dbReference type="InterPro" id="IPR003793">
    <property type="entry name" value="UPF0166"/>
</dbReference>
<dbReference type="RefSeq" id="WP_216128244.1">
    <property type="nucleotide sequence ID" value="NZ_CP064782.1"/>
</dbReference>
<sequence>MQGYQLTFLTQQNRSHDHQPLAEWLLQAAKRLGIRGATLIAAAEGLGHDQRIHSARFFDLADQPQEILMVVSEAEADALFALIAQEKVKVFYVKTPVEFGTTGDQGV</sequence>
<dbReference type="KEGG" id="aiq:Azoinq_14195"/>
<accession>A0A975SM99</accession>
<proteinExistence type="predicted"/>
<evidence type="ECO:0000313" key="1">
    <source>
        <dbReference type="EMBL" id="QWT48952.1"/>
    </source>
</evidence>
<name>A0A975SM99_9RHOO</name>
<keyword evidence="2" id="KW-1185">Reference proteome</keyword>